<feature type="region of interest" description="Disordered" evidence="4">
    <location>
        <begin position="1152"/>
        <end position="1213"/>
    </location>
</feature>
<proteinExistence type="predicted"/>
<protein>
    <recommendedName>
        <fullName evidence="5">Helicase C-terminal domain-containing protein</fullName>
    </recommendedName>
</protein>
<dbReference type="OrthoDB" id="2801544at2759"/>
<dbReference type="CDD" id="cd18793">
    <property type="entry name" value="SF2_C_SNF"/>
    <property type="match status" value="1"/>
</dbReference>
<dbReference type="SMART" id="SM00490">
    <property type="entry name" value="HELICc"/>
    <property type="match status" value="1"/>
</dbReference>
<dbReference type="InterPro" id="IPR050628">
    <property type="entry name" value="SNF2_RAD54_helicase_TF"/>
</dbReference>
<feature type="domain" description="Helicase C-terminal" evidence="5">
    <location>
        <begin position="951"/>
        <end position="1104"/>
    </location>
</feature>
<organism evidence="6 7">
    <name type="scientific">Cylindrobasidium torrendii FP15055 ss-10</name>
    <dbReference type="NCBI Taxonomy" id="1314674"/>
    <lineage>
        <taxon>Eukaryota</taxon>
        <taxon>Fungi</taxon>
        <taxon>Dikarya</taxon>
        <taxon>Basidiomycota</taxon>
        <taxon>Agaricomycotina</taxon>
        <taxon>Agaricomycetes</taxon>
        <taxon>Agaricomycetidae</taxon>
        <taxon>Agaricales</taxon>
        <taxon>Marasmiineae</taxon>
        <taxon>Physalacriaceae</taxon>
        <taxon>Cylindrobasidium</taxon>
    </lineage>
</organism>
<evidence type="ECO:0000313" key="6">
    <source>
        <dbReference type="EMBL" id="KIY61505.1"/>
    </source>
</evidence>
<evidence type="ECO:0000256" key="1">
    <source>
        <dbReference type="ARBA" id="ARBA00022741"/>
    </source>
</evidence>
<reference evidence="6 7" key="1">
    <citation type="journal article" date="2015" name="Fungal Genet. Biol.">
        <title>Evolution of novel wood decay mechanisms in Agaricales revealed by the genome sequences of Fistulina hepatica and Cylindrobasidium torrendii.</title>
        <authorList>
            <person name="Floudas D."/>
            <person name="Held B.W."/>
            <person name="Riley R."/>
            <person name="Nagy L.G."/>
            <person name="Koehler G."/>
            <person name="Ransdell A.S."/>
            <person name="Younus H."/>
            <person name="Chow J."/>
            <person name="Chiniquy J."/>
            <person name="Lipzen A."/>
            <person name="Tritt A."/>
            <person name="Sun H."/>
            <person name="Haridas S."/>
            <person name="LaButti K."/>
            <person name="Ohm R.A."/>
            <person name="Kues U."/>
            <person name="Blanchette R.A."/>
            <person name="Grigoriev I.V."/>
            <person name="Minto R.E."/>
            <person name="Hibbett D.S."/>
        </authorList>
    </citation>
    <scope>NUCLEOTIDE SEQUENCE [LARGE SCALE GENOMIC DNA]</scope>
    <source>
        <strain evidence="6 7">FP15055 ss-10</strain>
    </source>
</reference>
<keyword evidence="3" id="KW-0067">ATP-binding</keyword>
<dbReference type="SMART" id="SM00487">
    <property type="entry name" value="DEXDc"/>
    <property type="match status" value="1"/>
</dbReference>
<dbReference type="AlphaFoldDB" id="A0A0D7AU17"/>
<dbReference type="Gene3D" id="3.40.50.300">
    <property type="entry name" value="P-loop containing nucleotide triphosphate hydrolases"/>
    <property type="match status" value="2"/>
</dbReference>
<dbReference type="PROSITE" id="PS51194">
    <property type="entry name" value="HELICASE_CTER"/>
    <property type="match status" value="1"/>
</dbReference>
<dbReference type="InterPro" id="IPR001650">
    <property type="entry name" value="Helicase_C-like"/>
</dbReference>
<keyword evidence="7" id="KW-1185">Reference proteome</keyword>
<dbReference type="GO" id="GO:0005524">
    <property type="term" value="F:ATP binding"/>
    <property type="evidence" value="ECO:0007669"/>
    <property type="project" value="UniProtKB-KW"/>
</dbReference>
<dbReference type="Pfam" id="PF00271">
    <property type="entry name" value="Helicase_C"/>
    <property type="match status" value="1"/>
</dbReference>
<dbReference type="Pfam" id="PF00176">
    <property type="entry name" value="SNF2-rel_dom"/>
    <property type="match status" value="1"/>
</dbReference>
<dbReference type="GO" id="GO:0006281">
    <property type="term" value="P:DNA repair"/>
    <property type="evidence" value="ECO:0007669"/>
    <property type="project" value="TreeGrafter"/>
</dbReference>
<evidence type="ECO:0000313" key="7">
    <source>
        <dbReference type="Proteomes" id="UP000054007"/>
    </source>
</evidence>
<evidence type="ECO:0000256" key="2">
    <source>
        <dbReference type="ARBA" id="ARBA00022801"/>
    </source>
</evidence>
<dbReference type="GO" id="GO:0008094">
    <property type="term" value="F:ATP-dependent activity, acting on DNA"/>
    <property type="evidence" value="ECO:0007669"/>
    <property type="project" value="TreeGrafter"/>
</dbReference>
<dbReference type="InterPro" id="IPR027417">
    <property type="entry name" value="P-loop_NTPase"/>
</dbReference>
<feature type="compositionally biased region" description="Low complexity" evidence="4">
    <location>
        <begin position="1169"/>
        <end position="1182"/>
    </location>
</feature>
<dbReference type="STRING" id="1314674.A0A0D7AU17"/>
<dbReference type="PANTHER" id="PTHR45626">
    <property type="entry name" value="TRANSCRIPTION TERMINATION FACTOR 2-RELATED"/>
    <property type="match status" value="1"/>
</dbReference>
<dbReference type="PANTHER" id="PTHR45626:SF51">
    <property type="entry name" value="SNF2-RELATED DOMAIN-CONTAINING PROTEIN"/>
    <property type="match status" value="1"/>
</dbReference>
<dbReference type="Proteomes" id="UP000054007">
    <property type="component" value="Unassembled WGS sequence"/>
</dbReference>
<evidence type="ECO:0000256" key="3">
    <source>
        <dbReference type="ARBA" id="ARBA00022840"/>
    </source>
</evidence>
<dbReference type="SUPFAM" id="SSF52540">
    <property type="entry name" value="P-loop containing nucleoside triphosphate hydrolases"/>
    <property type="match status" value="2"/>
</dbReference>
<accession>A0A0D7AU17</accession>
<dbReference type="EMBL" id="KN880929">
    <property type="protein sequence ID" value="KIY61505.1"/>
    <property type="molecule type" value="Genomic_DNA"/>
</dbReference>
<dbReference type="InterPro" id="IPR014001">
    <property type="entry name" value="Helicase_ATP-bd"/>
</dbReference>
<dbReference type="InterPro" id="IPR049730">
    <property type="entry name" value="SNF2/RAD54-like_C"/>
</dbReference>
<keyword evidence="2" id="KW-0378">Hydrolase</keyword>
<dbReference type="InterPro" id="IPR000330">
    <property type="entry name" value="SNF2_N"/>
</dbReference>
<sequence>MGCPSCASSNHSAKSSHRLKIVPPFERLPLIGSLRLARLPVEVAYPCLNCTILSSRQGWHSIITSNYLSHIVQADELDLEFLLKDSFITLEADFRNQSEVLLAVYMVPRDLPGYRGQVPRGEYNKPPNLRARQALRTLIERVEDGVIPCGVDNRSLAEIYGDLPSPYTPIDPNELSSRFLDATDDLEGIGLRTELYWYQRETIASLIMKEKSCADIDNPLYLRLTSRNGNVFYYQPGTMTFRLEKPVTSPAAGGILCEELGTGKTVMTLGLILGTRLSLSSPESPLGVDVPTVYSPTSMTKFSGQVYDAQRQVLLNREEIYRPRLPCPTLSDLLIHRAATHPDQVYSAPADERILALLERRANQFVRNQPFYYTPSAVPSYNSRELRSASTARPRKMFLTPATLILVPVNLMSQWDREIHKHSSYPLRVGMFRMGDKLPDARELASEYDIVLMTVPRFAHEHSRLKSKSPGSCNCPAFDAGEPVQASLRVRVPDCVCVHNGTSPLGQIRWKRLVVDEGHIAATVRTSTTSLVAALSVQYRWIVTGTPTTNLLGLGFGSSSEQKPTSSETDPETMEAEFLQGNEQRIWTQHDAEDLKRLGNMITGFLRFRLGDESLTFEHAVAAALEDLKGPAPGAIHVLTQVMHSAMLRHRVEDVERDVILPALKHESVFLALEPMARKSYNALLASIAINAIDSERVDEDYLFHTSNTELLREVLVNMSQTLFWATDPDLMYNIPAILDMEEDTRAKAKTRLLSQDDLDLMNLAYAACRMAKQDNVWQSLQEHDRLRVPYTITNIDKDVFCDWSRTSGASREFIHGDRLLAFQQAIKRTPLVTKEKLSKIAGTLAEIDWNNAQIARDAEIKRDMKDKKKNHMYDNAEKLAIPKDMLTNMHEELVNALKRLEMLESEDRPGVEGERGAASLRAELTNSILAKSPYRDVTVGNSCSSKLNYIIEEVLQYAQDEKFLIFSETPLALNLVGEALDLLGIKYLRFTTAVKVRQREEMVLTFETSQVYRVFLMELKHGARGLNLVSASRVIFCEPVWEADVESQAIKRVHRIGQTRPVTVKTLAIKDTAEEAMIHRRKALQQSQSSTEGKIPRLWEDAGFRSYVAHPKFLSEHISDEHEQPNVNFKLFNIPLSADAQQDVDVELDEYATSTSPRSVEDSDGDYTPVQQVPATPVTPARTMKRARVALDDGPRKKHATVRFEEDAPGSE</sequence>
<evidence type="ECO:0000259" key="5">
    <source>
        <dbReference type="PROSITE" id="PS51194"/>
    </source>
</evidence>
<evidence type="ECO:0000256" key="4">
    <source>
        <dbReference type="SAM" id="MobiDB-lite"/>
    </source>
</evidence>
<dbReference type="GO" id="GO:0005634">
    <property type="term" value="C:nucleus"/>
    <property type="evidence" value="ECO:0007669"/>
    <property type="project" value="TreeGrafter"/>
</dbReference>
<dbReference type="GO" id="GO:0016787">
    <property type="term" value="F:hydrolase activity"/>
    <property type="evidence" value="ECO:0007669"/>
    <property type="project" value="UniProtKB-KW"/>
</dbReference>
<gene>
    <name evidence="6" type="ORF">CYLTODRAFT_495226</name>
</gene>
<name>A0A0D7AU17_9AGAR</name>
<keyword evidence="1" id="KW-0547">Nucleotide-binding</keyword>